<gene>
    <name evidence="1" type="ORF">S06H3_59529</name>
</gene>
<reference evidence="1" key="1">
    <citation type="journal article" date="2014" name="Front. Microbiol.">
        <title>High frequency of phylogenetically diverse reductive dehalogenase-homologous genes in deep subseafloor sedimentary metagenomes.</title>
        <authorList>
            <person name="Kawai M."/>
            <person name="Futagami T."/>
            <person name="Toyoda A."/>
            <person name="Takaki Y."/>
            <person name="Nishi S."/>
            <person name="Hori S."/>
            <person name="Arai W."/>
            <person name="Tsubouchi T."/>
            <person name="Morono Y."/>
            <person name="Uchiyama I."/>
            <person name="Ito T."/>
            <person name="Fujiyama A."/>
            <person name="Inagaki F."/>
            <person name="Takami H."/>
        </authorList>
    </citation>
    <scope>NUCLEOTIDE SEQUENCE</scope>
    <source>
        <strain evidence="1">Expedition CK06-06</strain>
    </source>
</reference>
<proteinExistence type="predicted"/>
<comment type="caution">
    <text evidence="1">The sequence shown here is derived from an EMBL/GenBank/DDBJ whole genome shotgun (WGS) entry which is preliminary data.</text>
</comment>
<feature type="non-terminal residue" evidence="1">
    <location>
        <position position="200"/>
    </location>
</feature>
<sequence length="200" mass="23071">LQGDWAVFAKIAGYFVYRVLPEDREDFLHDLLLKMVKVKAKYDVQGKTLTEAGLMWVGKYEALAYWAKRVYRLFGINCSNCTIEQRRECSAEIQFGQCPKSRRLQVLRLNKIIGDGNGDKPTELQDLIAGKSIDIDAKLDARRILQGLPKKLVKIGYKIYAGLPLEKEEKRYLKHWQAVHTTPLVLGQDHLDERILELLR</sequence>
<protein>
    <submittedName>
        <fullName evidence="1">Uncharacterized protein</fullName>
    </submittedName>
</protein>
<feature type="non-terminal residue" evidence="1">
    <location>
        <position position="1"/>
    </location>
</feature>
<dbReference type="AlphaFoldDB" id="X1QG73"/>
<dbReference type="EMBL" id="BARV01038690">
    <property type="protein sequence ID" value="GAI50010.1"/>
    <property type="molecule type" value="Genomic_DNA"/>
</dbReference>
<organism evidence="1">
    <name type="scientific">marine sediment metagenome</name>
    <dbReference type="NCBI Taxonomy" id="412755"/>
    <lineage>
        <taxon>unclassified sequences</taxon>
        <taxon>metagenomes</taxon>
        <taxon>ecological metagenomes</taxon>
    </lineage>
</organism>
<name>X1QG73_9ZZZZ</name>
<accession>X1QG73</accession>
<evidence type="ECO:0000313" key="1">
    <source>
        <dbReference type="EMBL" id="GAI50010.1"/>
    </source>
</evidence>